<evidence type="ECO:0000313" key="2">
    <source>
        <dbReference type="EMBL" id="KAB4231166.1"/>
    </source>
</evidence>
<dbReference type="SUPFAM" id="SSF47336">
    <property type="entry name" value="ACP-like"/>
    <property type="match status" value="1"/>
</dbReference>
<dbReference type="InterPro" id="IPR009081">
    <property type="entry name" value="PP-bd_ACP"/>
</dbReference>
<proteinExistence type="predicted"/>
<name>A0A139JWM0_BACUN</name>
<feature type="domain" description="Carrier" evidence="1">
    <location>
        <begin position="1"/>
        <end position="75"/>
    </location>
</feature>
<comment type="caution">
    <text evidence="2">The sequence shown here is derived from an EMBL/GenBank/DDBJ whole genome shotgun (WGS) entry which is preliminary data.</text>
</comment>
<dbReference type="InterPro" id="IPR036736">
    <property type="entry name" value="ACP-like_sf"/>
</dbReference>
<organism evidence="2 3">
    <name type="scientific">Bacteroides uniformis</name>
    <dbReference type="NCBI Taxonomy" id="820"/>
    <lineage>
        <taxon>Bacteria</taxon>
        <taxon>Pseudomonadati</taxon>
        <taxon>Bacteroidota</taxon>
        <taxon>Bacteroidia</taxon>
        <taxon>Bacteroidales</taxon>
        <taxon>Bacteroidaceae</taxon>
        <taxon>Bacteroides</taxon>
    </lineage>
</organism>
<gene>
    <name evidence="2" type="ORF">GAP47_18365</name>
</gene>
<dbReference type="EMBL" id="WCTL01000022">
    <property type="protein sequence ID" value="KAB4231166.1"/>
    <property type="molecule type" value="Genomic_DNA"/>
</dbReference>
<dbReference type="AlphaFoldDB" id="A0A139JWM0"/>
<reference evidence="2 3" key="1">
    <citation type="journal article" date="2019" name="Nat. Med.">
        <title>A library of human gut bacterial isolates paired with longitudinal multiomics data enables mechanistic microbiome research.</title>
        <authorList>
            <person name="Poyet M."/>
            <person name="Groussin M."/>
            <person name="Gibbons S.M."/>
            <person name="Avila-Pacheco J."/>
            <person name="Jiang X."/>
            <person name="Kearney S.M."/>
            <person name="Perrotta A.R."/>
            <person name="Berdy B."/>
            <person name="Zhao S."/>
            <person name="Lieberman T.D."/>
            <person name="Swanson P.K."/>
            <person name="Smith M."/>
            <person name="Roesemann S."/>
            <person name="Alexander J.E."/>
            <person name="Rich S.A."/>
            <person name="Livny J."/>
            <person name="Vlamakis H."/>
            <person name="Clish C."/>
            <person name="Bullock K."/>
            <person name="Deik A."/>
            <person name="Scott J."/>
            <person name="Pierce K.A."/>
            <person name="Xavier R.J."/>
            <person name="Alm E.J."/>
        </authorList>
    </citation>
    <scope>NUCLEOTIDE SEQUENCE [LARGE SCALE GENOMIC DNA]</scope>
    <source>
        <strain evidence="2 3">BIOML-A5</strain>
    </source>
</reference>
<sequence length="75" mass="8491">MEIKEFIDKFAEIFDDTDASTLSPETKFRELDEWSSLSALGVIALADEEFDVELSGAEMRQANTIKELFNLITSK</sequence>
<dbReference type="PROSITE" id="PS50075">
    <property type="entry name" value="CARRIER"/>
    <property type="match status" value="1"/>
</dbReference>
<accession>A0A139JWM0</accession>
<dbReference type="RefSeq" id="WP_061412655.1">
    <property type="nucleotide sequence ID" value="NZ_JAHONI010000001.1"/>
</dbReference>
<dbReference type="Proteomes" id="UP000462376">
    <property type="component" value="Unassembled WGS sequence"/>
</dbReference>
<dbReference type="Gene3D" id="1.10.1200.10">
    <property type="entry name" value="ACP-like"/>
    <property type="match status" value="1"/>
</dbReference>
<protein>
    <submittedName>
        <fullName evidence="2">Acyl carrier protein</fullName>
    </submittedName>
</protein>
<evidence type="ECO:0000313" key="3">
    <source>
        <dbReference type="Proteomes" id="UP000462376"/>
    </source>
</evidence>
<evidence type="ECO:0000259" key="1">
    <source>
        <dbReference type="PROSITE" id="PS50075"/>
    </source>
</evidence>
<dbReference type="Pfam" id="PF00550">
    <property type="entry name" value="PP-binding"/>
    <property type="match status" value="1"/>
</dbReference>